<dbReference type="AlphaFoldDB" id="A0A023DX92"/>
<accession>A0A023DX92</accession>
<organism evidence="1 2">
    <name type="scientific">Holospora elegans E1</name>
    <dbReference type="NCBI Taxonomy" id="1427503"/>
    <lineage>
        <taxon>Bacteria</taxon>
        <taxon>Pseudomonadati</taxon>
        <taxon>Pseudomonadota</taxon>
        <taxon>Alphaproteobacteria</taxon>
        <taxon>Holosporales</taxon>
        <taxon>Holosporaceae</taxon>
        <taxon>Holospora</taxon>
    </lineage>
</organism>
<proteinExistence type="predicted"/>
<comment type="caution">
    <text evidence="1">The sequence shown here is derived from an EMBL/GenBank/DDBJ whole genome shotgun (WGS) entry which is preliminary data.</text>
</comment>
<name>A0A023DX92_9PROT</name>
<sequence>MLANLPKESGSVMDNAAFHKGKDMQKMLEDAMVYFVCLFIPLI</sequence>
<evidence type="ECO:0008006" key="3">
    <source>
        <dbReference type="Google" id="ProtNLM"/>
    </source>
</evidence>
<dbReference type="EMBL" id="BAUP01000049">
    <property type="protein sequence ID" value="GAJ45968.1"/>
    <property type="molecule type" value="Genomic_DNA"/>
</dbReference>
<dbReference type="Proteomes" id="UP000024842">
    <property type="component" value="Unassembled WGS sequence"/>
</dbReference>
<protein>
    <recommendedName>
        <fullName evidence="3">Transposase</fullName>
    </recommendedName>
</protein>
<keyword evidence="2" id="KW-1185">Reference proteome</keyword>
<reference evidence="1 2" key="1">
    <citation type="journal article" date="2014" name="FEMS Microbiol. Lett.">
        <title>Draft genome sequences of three Holospora species (Holospora obtusa, Holospora undulata, and Holospora elegans), endonuclear symbiotic bacteria of the ciliate Paramecium caudatum.</title>
        <authorList>
            <person name="Dohra H."/>
            <person name="Tanaka K."/>
            <person name="Suzuki T."/>
            <person name="Fujishima M."/>
            <person name="Suzuki H."/>
        </authorList>
    </citation>
    <scope>NUCLEOTIDE SEQUENCE [LARGE SCALE GENOMIC DNA]</scope>
    <source>
        <strain evidence="1 2">E1</strain>
    </source>
</reference>
<evidence type="ECO:0000313" key="2">
    <source>
        <dbReference type="Proteomes" id="UP000024842"/>
    </source>
</evidence>
<gene>
    <name evidence="1" type="ORF">HE1_00286</name>
</gene>
<evidence type="ECO:0000313" key="1">
    <source>
        <dbReference type="EMBL" id="GAJ45968.1"/>
    </source>
</evidence>